<evidence type="ECO:0000313" key="1">
    <source>
        <dbReference type="EMBL" id="MFC4068337.1"/>
    </source>
</evidence>
<reference evidence="2" key="1">
    <citation type="journal article" date="2019" name="Int. J. Syst. Evol. Microbiol.">
        <title>The Global Catalogue of Microorganisms (GCM) 10K type strain sequencing project: providing services to taxonomists for standard genome sequencing and annotation.</title>
        <authorList>
            <consortium name="The Broad Institute Genomics Platform"/>
            <consortium name="The Broad Institute Genome Sequencing Center for Infectious Disease"/>
            <person name="Wu L."/>
            <person name="Ma J."/>
        </authorList>
    </citation>
    <scope>NUCLEOTIDE SEQUENCE [LARGE SCALE GENOMIC DNA]</scope>
    <source>
        <strain evidence="2">TBRC 5832</strain>
    </source>
</reference>
<organism evidence="1 2">
    <name type="scientific">Actinoplanes subglobosus</name>
    <dbReference type="NCBI Taxonomy" id="1547892"/>
    <lineage>
        <taxon>Bacteria</taxon>
        <taxon>Bacillati</taxon>
        <taxon>Actinomycetota</taxon>
        <taxon>Actinomycetes</taxon>
        <taxon>Micromonosporales</taxon>
        <taxon>Micromonosporaceae</taxon>
        <taxon>Actinoplanes</taxon>
    </lineage>
</organism>
<dbReference type="EMBL" id="JBHSBL010000019">
    <property type="protein sequence ID" value="MFC4068337.1"/>
    <property type="molecule type" value="Genomic_DNA"/>
</dbReference>
<keyword evidence="2" id="KW-1185">Reference proteome</keyword>
<dbReference type="RefSeq" id="WP_378069238.1">
    <property type="nucleotide sequence ID" value="NZ_JBHSBL010000019.1"/>
</dbReference>
<comment type="caution">
    <text evidence="1">The sequence shown here is derived from an EMBL/GenBank/DDBJ whole genome shotgun (WGS) entry which is preliminary data.</text>
</comment>
<evidence type="ECO:0000313" key="2">
    <source>
        <dbReference type="Proteomes" id="UP001595867"/>
    </source>
</evidence>
<name>A0ABV8IZC4_9ACTN</name>
<accession>A0ABV8IZC4</accession>
<sequence>MFDTAAELTPRIGDRAGVWEFLRLFTAAWDLTGESRDYDQPLPAALREAYALGGVLERMGPREDDGVLVFHFADPEITETRWGVPLDAAGQDDPPVLIDTGSGWEPYLDRVSLACVDIAMTTVVQEHEFELCNAAELAPELVGPALAAFDRVPLPDVPMWIDIEDSPVRWYSGPGQLLRTHGDDWVWLWVSAQSGAALDALYAAMPGAEGHWSN</sequence>
<protein>
    <submittedName>
        <fullName evidence="1">Uncharacterized protein</fullName>
    </submittedName>
</protein>
<gene>
    <name evidence="1" type="ORF">ACFO0C_25700</name>
</gene>
<dbReference type="Proteomes" id="UP001595867">
    <property type="component" value="Unassembled WGS sequence"/>
</dbReference>
<proteinExistence type="predicted"/>